<evidence type="ECO:0000256" key="1">
    <source>
        <dbReference type="ARBA" id="ARBA00022737"/>
    </source>
</evidence>
<dbReference type="InterPro" id="IPR002110">
    <property type="entry name" value="Ankyrin_rpt"/>
</dbReference>
<feature type="repeat" description="ANK" evidence="3">
    <location>
        <begin position="1388"/>
        <end position="1420"/>
    </location>
</feature>
<feature type="repeat" description="ANK" evidence="3">
    <location>
        <begin position="1487"/>
        <end position="1519"/>
    </location>
</feature>
<feature type="domain" description="CARD" evidence="6">
    <location>
        <begin position="147"/>
        <end position="225"/>
    </location>
</feature>
<dbReference type="SMART" id="SM00248">
    <property type="entry name" value="ANK"/>
    <property type="match status" value="19"/>
</dbReference>
<keyword evidence="8" id="KW-1185">Reference proteome</keyword>
<gene>
    <name evidence="7" type="ORF">SNE40_017536</name>
</gene>
<dbReference type="Pfam" id="PF13637">
    <property type="entry name" value="Ank_4"/>
    <property type="match status" value="2"/>
</dbReference>
<dbReference type="Pfam" id="PF20720">
    <property type="entry name" value="nSTAND3"/>
    <property type="match status" value="1"/>
</dbReference>
<comment type="caution">
    <text evidence="7">The sequence shown here is derived from an EMBL/GenBank/DDBJ whole genome shotgun (WGS) entry which is preliminary data.</text>
</comment>
<dbReference type="Pfam" id="PF00619">
    <property type="entry name" value="CARD"/>
    <property type="match status" value="1"/>
</dbReference>
<dbReference type="Pfam" id="PF12796">
    <property type="entry name" value="Ank_2"/>
    <property type="match status" value="4"/>
</dbReference>
<dbReference type="EMBL" id="JAZGQO010000011">
    <property type="protein sequence ID" value="KAK6174217.1"/>
    <property type="molecule type" value="Genomic_DNA"/>
</dbReference>
<dbReference type="PROSITE" id="PS50209">
    <property type="entry name" value="CARD"/>
    <property type="match status" value="2"/>
</dbReference>
<dbReference type="Proteomes" id="UP001347796">
    <property type="component" value="Unassembled WGS sequence"/>
</dbReference>
<feature type="domain" description="Death" evidence="5">
    <location>
        <begin position="284"/>
        <end position="342"/>
    </location>
</feature>
<evidence type="ECO:0000256" key="2">
    <source>
        <dbReference type="ARBA" id="ARBA00023043"/>
    </source>
</evidence>
<organism evidence="7 8">
    <name type="scientific">Patella caerulea</name>
    <name type="common">Rayed Mediterranean limpet</name>
    <dbReference type="NCBI Taxonomy" id="87958"/>
    <lineage>
        <taxon>Eukaryota</taxon>
        <taxon>Metazoa</taxon>
        <taxon>Spiralia</taxon>
        <taxon>Lophotrochozoa</taxon>
        <taxon>Mollusca</taxon>
        <taxon>Gastropoda</taxon>
        <taxon>Patellogastropoda</taxon>
        <taxon>Patelloidea</taxon>
        <taxon>Patellidae</taxon>
        <taxon>Patella</taxon>
    </lineage>
</organism>
<dbReference type="PROSITE" id="PS50088">
    <property type="entry name" value="ANK_REPEAT"/>
    <property type="match status" value="12"/>
</dbReference>
<feature type="repeat" description="ANK" evidence="3">
    <location>
        <begin position="1355"/>
        <end position="1387"/>
    </location>
</feature>
<dbReference type="InterPro" id="IPR049050">
    <property type="entry name" value="nSTAND3"/>
</dbReference>
<dbReference type="SUPFAM" id="SSF48403">
    <property type="entry name" value="Ankyrin repeat"/>
    <property type="match status" value="2"/>
</dbReference>
<evidence type="ECO:0000313" key="8">
    <source>
        <dbReference type="Proteomes" id="UP001347796"/>
    </source>
</evidence>
<dbReference type="CDD" id="cd01671">
    <property type="entry name" value="CARD"/>
    <property type="match status" value="2"/>
</dbReference>
<feature type="repeat" description="ANK" evidence="3">
    <location>
        <begin position="1454"/>
        <end position="1486"/>
    </location>
</feature>
<dbReference type="InterPro" id="IPR000488">
    <property type="entry name" value="Death_dom"/>
</dbReference>
<feature type="coiled-coil region" evidence="4">
    <location>
        <begin position="1"/>
        <end position="40"/>
    </location>
</feature>
<feature type="coiled-coil region" evidence="4">
    <location>
        <begin position="95"/>
        <end position="122"/>
    </location>
</feature>
<feature type="repeat" description="ANK" evidence="3">
    <location>
        <begin position="918"/>
        <end position="950"/>
    </location>
</feature>
<name>A0AAN8JBB2_PATCE</name>
<dbReference type="SUPFAM" id="SSF47986">
    <property type="entry name" value="DEATH domain"/>
    <property type="match status" value="2"/>
</dbReference>
<keyword evidence="4" id="KW-0175">Coiled coil</keyword>
<feature type="repeat" description="ANK" evidence="3">
    <location>
        <begin position="1256"/>
        <end position="1288"/>
    </location>
</feature>
<evidence type="ECO:0000256" key="4">
    <source>
        <dbReference type="SAM" id="Coils"/>
    </source>
</evidence>
<dbReference type="Pfam" id="PF00023">
    <property type="entry name" value="Ank"/>
    <property type="match status" value="2"/>
</dbReference>
<evidence type="ECO:0000256" key="3">
    <source>
        <dbReference type="PROSITE-ProRule" id="PRU00023"/>
    </source>
</evidence>
<keyword evidence="2 3" id="KW-0040">ANK repeat</keyword>
<feature type="repeat" description="ANK" evidence="3">
    <location>
        <begin position="1289"/>
        <end position="1321"/>
    </location>
</feature>
<dbReference type="Gene3D" id="1.25.40.20">
    <property type="entry name" value="Ankyrin repeat-containing domain"/>
    <property type="match status" value="4"/>
</dbReference>
<feature type="repeat" description="ANK" evidence="3">
    <location>
        <begin position="1520"/>
        <end position="1552"/>
    </location>
</feature>
<dbReference type="InterPro" id="IPR001315">
    <property type="entry name" value="CARD"/>
</dbReference>
<dbReference type="PANTHER" id="PTHR24198:SF165">
    <property type="entry name" value="ANKYRIN REPEAT-CONTAINING PROTEIN-RELATED"/>
    <property type="match status" value="1"/>
</dbReference>
<accession>A0AAN8JBB2</accession>
<evidence type="ECO:0000313" key="7">
    <source>
        <dbReference type="EMBL" id="KAK6174217.1"/>
    </source>
</evidence>
<feature type="domain" description="CARD" evidence="6">
    <location>
        <begin position="278"/>
        <end position="341"/>
    </location>
</feature>
<evidence type="ECO:0000259" key="5">
    <source>
        <dbReference type="PROSITE" id="PS50017"/>
    </source>
</evidence>
<feature type="repeat" description="ANK" evidence="3">
    <location>
        <begin position="1188"/>
        <end position="1220"/>
    </location>
</feature>
<keyword evidence="1" id="KW-0677">Repeat</keyword>
<dbReference type="PANTHER" id="PTHR24198">
    <property type="entry name" value="ANKYRIN REPEAT AND PROTEIN KINASE DOMAIN-CONTAINING PROTEIN"/>
    <property type="match status" value="1"/>
</dbReference>
<evidence type="ECO:0000259" key="6">
    <source>
        <dbReference type="PROSITE" id="PS50209"/>
    </source>
</evidence>
<sequence length="1607" mass="183696">MADTRGNLKNAQDERELTDAEEYRRRIEALDERIQQLYDERHRIIEIHRNRKDGIHERSAHQEEERRKHKGYGTRIEESFREAEQEINQDVDNLFGDSRNKLKTIDERIQELEDEKTRLTKDWKQRVDSIAEPVKEQRSLVKKVGRMPKDQYTNIQSNLPFLVDNLIPDNLIDRLFSKGVFDDDDLEKINKEKENGRRAVVYQMLMILLECGERAYELFIESLQEEGFIRAVEILENVPQTYTGRVRGKIPQIEYDRLIPHYNYLIHTIDPWTLSTRLLTNKVIDQHELEQITNQKLEGRSDVARKLLKILMYSGPGTLDKLVQSLREEGCAEIADQLESEKPPPQESKLFKPNEFKNPKLMKAEENGKIMLEMIKEDSYPETRAYNEGCKILNNNYILGVIGATGDGKTVLSSMVASNFLENHPDFAPLVIKLSDIDDISFSENRNMLLIMDDILGRFDRSNVNISTLQVNFNNLYLYIKRRKVALIYVLRDYIYNDCKHVRKNIYGIFYNEYCIFLHKESLCLNSQERAEIVKYHTNNLQESDIINIMENTATSFGFPSIVKLLSKLLSTGKQVEIFTFKSLNEFLSSNFEMFWKEHKDKYACFLLAFILQPVSVKTLQSGSSSEVQSLVSRIQLDVFENFKLIQALEVFENWSESFYTRDENNCFTFREFVDEAFLIHMLPKFTDLAIKFAPFQLLMEMMRTESDKRTVTSKKCDSITIEFYPNLADRFINEFRNCNFDVIFHQAFLDECFLSTLVKLPQYNDLMNHYTSIPCGIVGDINDAGNFFHFICLHGSSTCLKTVLSPATETYLKSETANGHNICDLVAISEVDAIAKLDLLAVNYKHLFRNTMLHMAVQSKQLDVVKHVLEYDIFDITTLNRNRQSVLHSTCFSIHDAPDIVEFLAIKGIDINTKDDDDLTPLHYAVKSGKTKTTALLLNLKSDVNMEDKSGRLPIHWGCCSNASLSDVDKAKIVTLLVNQGSDINHKDTDGRTPILEALSNCQTETAEYLLSVECDVNIKDKKGTSVIQEACTNMKQHFTLINNLLKVVNFPVHEAVLWFEDVHKLDKFLDKNIDKINSLNADGELPLHKACISIYKPREKAELLFYKGAHTNLNKHPNVRLFHSTVCRLAPVSVMKFLVDIDFNFDITGDDGETSLMYCCQSCVDQVEKVKFILTNRDYTHTKDNKGKGALHYACLYSQVECVKIMMDKGANVNDIDFYRRSPLYHCIRSKVDRIKKMRLLFSRGADVNAVNNDGYTVLHDCAIDNTPECMRILIESGADVNAVDKYGNTALYYGALFNTPECIRILIESGADVNAVTKYGCTALHGGVRGNTPDCIRILKEGGANVNAVNRDGYTALHLGVRYNTPDCIRMLIESGADVNAVDRYGNTALHGGVIDNTPECMRILIECGADVNAVNRDGYTALHDCARNNTPDCIRMLIESGADVNAVNKYGRTALQYGVIDNTPDCVRILIESGADVNVVDHDGRTALQNCAIYNRTKCMRILTESRADVNAVDRDGMTALHDFIIEGNVRNLQKLIDSGVKVNINNKDGNKPIYYCCETQTDPVEKLKLLLNAGAELNYWTKRKMRRHKEISPELKRYLKTL</sequence>
<dbReference type="InterPro" id="IPR036770">
    <property type="entry name" value="Ankyrin_rpt-contain_sf"/>
</dbReference>
<feature type="repeat" description="ANK" evidence="3">
    <location>
        <begin position="1322"/>
        <end position="1354"/>
    </location>
</feature>
<reference evidence="7 8" key="1">
    <citation type="submission" date="2024-01" db="EMBL/GenBank/DDBJ databases">
        <title>The genome of the rayed Mediterranean limpet Patella caerulea (Linnaeus, 1758).</title>
        <authorList>
            <person name="Anh-Thu Weber A."/>
            <person name="Halstead-Nussloch G."/>
        </authorList>
    </citation>
    <scope>NUCLEOTIDE SEQUENCE [LARGE SCALE GENOMIC DNA]</scope>
    <source>
        <strain evidence="7">AATW-2023a</strain>
        <tissue evidence="7">Whole specimen</tissue>
    </source>
</reference>
<feature type="repeat" description="ANK" evidence="3">
    <location>
        <begin position="1421"/>
        <end position="1453"/>
    </location>
</feature>
<dbReference type="PROSITE" id="PS50017">
    <property type="entry name" value="DEATH_DOMAIN"/>
    <property type="match status" value="1"/>
</dbReference>
<feature type="repeat" description="ANK" evidence="3">
    <location>
        <begin position="991"/>
        <end position="1023"/>
    </location>
</feature>
<dbReference type="PROSITE" id="PS50297">
    <property type="entry name" value="ANK_REP_REGION"/>
    <property type="match status" value="9"/>
</dbReference>
<protein>
    <submittedName>
        <fullName evidence="7">Uncharacterized protein</fullName>
    </submittedName>
</protein>
<dbReference type="InterPro" id="IPR011029">
    <property type="entry name" value="DEATH-like_dom_sf"/>
</dbReference>
<dbReference type="GO" id="GO:0007165">
    <property type="term" value="P:signal transduction"/>
    <property type="evidence" value="ECO:0007669"/>
    <property type="project" value="InterPro"/>
</dbReference>
<dbReference type="GO" id="GO:0042981">
    <property type="term" value="P:regulation of apoptotic process"/>
    <property type="evidence" value="ECO:0007669"/>
    <property type="project" value="InterPro"/>
</dbReference>
<dbReference type="Gene3D" id="1.10.533.10">
    <property type="entry name" value="Death Domain, Fas"/>
    <property type="match status" value="2"/>
</dbReference>
<proteinExistence type="predicted"/>